<keyword evidence="1" id="KW-0805">Transcription regulation</keyword>
<keyword evidence="7" id="KW-1185">Reference proteome</keyword>
<name>A0A3A8EZH4_9GAMM</name>
<dbReference type="GO" id="GO:0003677">
    <property type="term" value="F:DNA binding"/>
    <property type="evidence" value="ECO:0007669"/>
    <property type="project" value="UniProtKB-UniRule"/>
</dbReference>
<evidence type="ECO:0000256" key="4">
    <source>
        <dbReference type="PROSITE-ProRule" id="PRU00335"/>
    </source>
</evidence>
<evidence type="ECO:0000259" key="5">
    <source>
        <dbReference type="PROSITE" id="PS50977"/>
    </source>
</evidence>
<dbReference type="InterPro" id="IPR001647">
    <property type="entry name" value="HTH_TetR"/>
</dbReference>
<accession>A0A3A8EZH4</accession>
<evidence type="ECO:0000256" key="2">
    <source>
        <dbReference type="ARBA" id="ARBA00023125"/>
    </source>
</evidence>
<evidence type="ECO:0000313" key="7">
    <source>
        <dbReference type="Proteomes" id="UP000269001"/>
    </source>
</evidence>
<dbReference type="EMBL" id="RAXU01000001">
    <property type="protein sequence ID" value="RKG36140.1"/>
    <property type="molecule type" value="Genomic_DNA"/>
</dbReference>
<dbReference type="InterPro" id="IPR036271">
    <property type="entry name" value="Tet_transcr_reg_TetR-rel_C_sf"/>
</dbReference>
<dbReference type="Pfam" id="PF00440">
    <property type="entry name" value="TetR_N"/>
    <property type="match status" value="1"/>
</dbReference>
<reference evidence="6 7" key="1">
    <citation type="submission" date="2018-09" db="EMBL/GenBank/DDBJ databases">
        <title>The draft genome of Acinetobacter spp. strains.</title>
        <authorList>
            <person name="Qin J."/>
            <person name="Feng Y."/>
            <person name="Zong Z."/>
        </authorList>
    </citation>
    <scope>NUCLEOTIDE SEQUENCE [LARGE SCALE GENOMIC DNA]</scope>
    <source>
        <strain evidence="6 7">WCHAc060096</strain>
    </source>
</reference>
<evidence type="ECO:0000256" key="3">
    <source>
        <dbReference type="ARBA" id="ARBA00023163"/>
    </source>
</evidence>
<evidence type="ECO:0000256" key="1">
    <source>
        <dbReference type="ARBA" id="ARBA00023015"/>
    </source>
</evidence>
<dbReference type="Gene3D" id="1.10.10.60">
    <property type="entry name" value="Homeodomain-like"/>
    <property type="match status" value="1"/>
</dbReference>
<keyword evidence="2 4" id="KW-0238">DNA-binding</keyword>
<keyword evidence="3" id="KW-0804">Transcription</keyword>
<dbReference type="AlphaFoldDB" id="A0A3A8EZH4"/>
<dbReference type="RefSeq" id="WP_120368615.1">
    <property type="nucleotide sequence ID" value="NZ_RAXU01000001.1"/>
</dbReference>
<organism evidence="6 7">
    <name type="scientific">Acinetobacter guerrae</name>
    <dbReference type="NCBI Taxonomy" id="1843371"/>
    <lineage>
        <taxon>Bacteria</taxon>
        <taxon>Pseudomonadati</taxon>
        <taxon>Pseudomonadota</taxon>
        <taxon>Gammaproteobacteria</taxon>
        <taxon>Moraxellales</taxon>
        <taxon>Moraxellaceae</taxon>
        <taxon>Acinetobacter</taxon>
    </lineage>
</organism>
<feature type="domain" description="HTH tetR-type" evidence="5">
    <location>
        <begin position="9"/>
        <end position="69"/>
    </location>
</feature>
<dbReference type="Gene3D" id="1.10.357.10">
    <property type="entry name" value="Tetracycline Repressor, domain 2"/>
    <property type="match status" value="1"/>
</dbReference>
<gene>
    <name evidence="6" type="ORF">D7V21_00635</name>
</gene>
<dbReference type="SUPFAM" id="SSF46689">
    <property type="entry name" value="Homeodomain-like"/>
    <property type="match status" value="1"/>
</dbReference>
<feature type="DNA-binding region" description="H-T-H motif" evidence="4">
    <location>
        <begin position="32"/>
        <end position="51"/>
    </location>
</feature>
<dbReference type="PANTHER" id="PTHR47506">
    <property type="entry name" value="TRANSCRIPTIONAL REGULATORY PROTEIN"/>
    <property type="match status" value="1"/>
</dbReference>
<comment type="caution">
    <text evidence="6">The sequence shown here is derived from an EMBL/GenBank/DDBJ whole genome shotgun (WGS) entry which is preliminary data.</text>
</comment>
<evidence type="ECO:0000313" key="6">
    <source>
        <dbReference type="EMBL" id="RKG36140.1"/>
    </source>
</evidence>
<dbReference type="Proteomes" id="UP000269001">
    <property type="component" value="Unassembled WGS sequence"/>
</dbReference>
<proteinExistence type="predicted"/>
<protein>
    <submittedName>
        <fullName evidence="6">TetR/AcrR family transcriptional regulator</fullName>
    </submittedName>
</protein>
<dbReference type="InterPro" id="IPR009057">
    <property type="entry name" value="Homeodomain-like_sf"/>
</dbReference>
<dbReference type="PROSITE" id="PS50977">
    <property type="entry name" value="HTH_TETR_2"/>
    <property type="match status" value="1"/>
</dbReference>
<dbReference type="PANTHER" id="PTHR47506:SF7">
    <property type="entry name" value="TRANSCRIPTIONAL REGULATORY PROTEIN"/>
    <property type="match status" value="1"/>
</dbReference>
<dbReference type="SUPFAM" id="SSF48498">
    <property type="entry name" value="Tetracyclin repressor-like, C-terminal domain"/>
    <property type="match status" value="1"/>
</dbReference>
<dbReference type="PRINTS" id="PR00455">
    <property type="entry name" value="HTHTETR"/>
</dbReference>
<sequence>MRYKEGYKIQKRQELIAISGKLAKKQGFYATGIDRFMKAAGVTSGSFYKHFSSKNDLFKALIETESERSIRMWWNNPHDNVEDWIDYELDRYLSLSHVEQPENGCFLPSLANEIAQSDREIRILHQNELLRGHALFSKNLGSEEKAWAMMSQLVGVILIARSIEDENLRIKILESNKHMMKQSLKSIQANN</sequence>